<feature type="signal peptide" evidence="12">
    <location>
        <begin position="1"/>
        <end position="30"/>
    </location>
</feature>
<gene>
    <name evidence="14" type="ORF">QNH46_06625</name>
</gene>
<name>A0AA95KUS4_9BACL</name>
<dbReference type="InterPro" id="IPR034213">
    <property type="entry name" value="S8_Vpr-like"/>
</dbReference>
<feature type="region of interest" description="Disordered" evidence="11">
    <location>
        <begin position="950"/>
        <end position="991"/>
    </location>
</feature>
<evidence type="ECO:0000256" key="2">
    <source>
        <dbReference type="ARBA" id="ARBA00022512"/>
    </source>
</evidence>
<dbReference type="GO" id="GO:0004252">
    <property type="term" value="F:serine-type endopeptidase activity"/>
    <property type="evidence" value="ECO:0007669"/>
    <property type="project" value="UniProtKB-UniRule"/>
</dbReference>
<evidence type="ECO:0000256" key="12">
    <source>
        <dbReference type="SAM" id="SignalP"/>
    </source>
</evidence>
<keyword evidence="6 9" id="KW-0378">Hydrolase</keyword>
<evidence type="ECO:0000256" key="6">
    <source>
        <dbReference type="ARBA" id="ARBA00022801"/>
    </source>
</evidence>
<dbReference type="EMBL" id="CP126084">
    <property type="protein sequence ID" value="WHX50333.1"/>
    <property type="molecule type" value="Genomic_DNA"/>
</dbReference>
<dbReference type="PROSITE" id="PS00136">
    <property type="entry name" value="SUBTILASE_ASP"/>
    <property type="match status" value="1"/>
</dbReference>
<evidence type="ECO:0000256" key="10">
    <source>
        <dbReference type="RuleBase" id="RU003355"/>
    </source>
</evidence>
<comment type="similarity">
    <text evidence="1 9 10">Belongs to the peptidase S8 family.</text>
</comment>
<keyword evidence="5 12" id="KW-0732">Signal</keyword>
<dbReference type="PROSITE" id="PS00138">
    <property type="entry name" value="SUBTILASE_SER"/>
    <property type="match status" value="1"/>
</dbReference>
<proteinExistence type="inferred from homology"/>
<dbReference type="InterPro" id="IPR000209">
    <property type="entry name" value="Peptidase_S8/S53_dom"/>
</dbReference>
<keyword evidence="4 9" id="KW-0645">Protease</keyword>
<dbReference type="InterPro" id="IPR023827">
    <property type="entry name" value="Peptidase_S8_Asp-AS"/>
</dbReference>
<feature type="active site" description="Charge relay system" evidence="8 9">
    <location>
        <position position="620"/>
    </location>
</feature>
<dbReference type="Gene3D" id="3.40.50.200">
    <property type="entry name" value="Peptidase S8/S53 domain"/>
    <property type="match status" value="2"/>
</dbReference>
<keyword evidence="7 9" id="KW-0720">Serine protease</keyword>
<feature type="chain" id="PRO_5041680300" evidence="12">
    <location>
        <begin position="31"/>
        <end position="1405"/>
    </location>
</feature>
<dbReference type="GO" id="GO:0006508">
    <property type="term" value="P:proteolysis"/>
    <property type="evidence" value="ECO:0007669"/>
    <property type="project" value="UniProtKB-KW"/>
</dbReference>
<keyword evidence="2" id="KW-0134">Cell wall</keyword>
<dbReference type="Pfam" id="PF00395">
    <property type="entry name" value="SLH"/>
    <property type="match status" value="3"/>
</dbReference>
<feature type="active site" description="Charge relay system" evidence="8 9">
    <location>
        <position position="252"/>
    </location>
</feature>
<feature type="domain" description="SLH" evidence="13">
    <location>
        <begin position="1275"/>
        <end position="1338"/>
    </location>
</feature>
<dbReference type="PANTHER" id="PTHR43806:SF65">
    <property type="entry name" value="SERINE PROTEASE APRX"/>
    <property type="match status" value="1"/>
</dbReference>
<evidence type="ECO:0000256" key="9">
    <source>
        <dbReference type="PROSITE-ProRule" id="PRU01240"/>
    </source>
</evidence>
<reference evidence="14" key="1">
    <citation type="submission" date="2023-05" db="EMBL/GenBank/DDBJ databases">
        <title>Comparative genomics of Bacillaceae isolates and their secondary metabolite potential.</title>
        <authorList>
            <person name="Song L."/>
            <person name="Nielsen L.J."/>
            <person name="Mohite O."/>
            <person name="Xu X."/>
            <person name="Weber T."/>
            <person name="Kovacs A.T."/>
        </authorList>
    </citation>
    <scope>NUCLEOTIDE SEQUENCE</scope>
    <source>
        <strain evidence="14">B2_4</strain>
    </source>
</reference>
<dbReference type="SUPFAM" id="SSF52743">
    <property type="entry name" value="Subtilisin-like"/>
    <property type="match status" value="1"/>
</dbReference>
<dbReference type="PANTHER" id="PTHR43806">
    <property type="entry name" value="PEPTIDASE S8"/>
    <property type="match status" value="1"/>
</dbReference>
<organism evidence="14 15">
    <name type="scientific">Paenibacillus woosongensis</name>
    <dbReference type="NCBI Taxonomy" id="307580"/>
    <lineage>
        <taxon>Bacteria</taxon>
        <taxon>Bacillati</taxon>
        <taxon>Bacillota</taxon>
        <taxon>Bacilli</taxon>
        <taxon>Bacillales</taxon>
        <taxon>Paenibacillaceae</taxon>
        <taxon>Paenibacillus</taxon>
    </lineage>
</organism>
<dbReference type="PROSITE" id="PS00137">
    <property type="entry name" value="SUBTILASE_HIS"/>
    <property type="match status" value="1"/>
</dbReference>
<protein>
    <submittedName>
        <fullName evidence="14">S8 family serine peptidase</fullName>
    </submittedName>
</protein>
<evidence type="ECO:0000259" key="13">
    <source>
        <dbReference type="PROSITE" id="PS51272"/>
    </source>
</evidence>
<dbReference type="InterPro" id="IPR046450">
    <property type="entry name" value="PA_dom_sf"/>
</dbReference>
<evidence type="ECO:0000256" key="5">
    <source>
        <dbReference type="ARBA" id="ARBA00022729"/>
    </source>
</evidence>
<dbReference type="InterPro" id="IPR022398">
    <property type="entry name" value="Peptidase_S8_His-AS"/>
</dbReference>
<evidence type="ECO:0000256" key="1">
    <source>
        <dbReference type="ARBA" id="ARBA00011073"/>
    </source>
</evidence>
<feature type="compositionally biased region" description="Low complexity" evidence="11">
    <location>
        <begin position="973"/>
        <end position="991"/>
    </location>
</feature>
<dbReference type="Gene3D" id="3.50.30.30">
    <property type="match status" value="1"/>
</dbReference>
<evidence type="ECO:0000256" key="11">
    <source>
        <dbReference type="SAM" id="MobiDB-lite"/>
    </source>
</evidence>
<dbReference type="RefSeq" id="WP_283927414.1">
    <property type="nucleotide sequence ID" value="NZ_CP126084.1"/>
</dbReference>
<keyword evidence="3" id="KW-0964">Secreted</keyword>
<dbReference type="InterPro" id="IPR050131">
    <property type="entry name" value="Peptidase_S8_subtilisin-like"/>
</dbReference>
<dbReference type="InterPro" id="IPR023828">
    <property type="entry name" value="Peptidase_S8_Ser-AS"/>
</dbReference>
<dbReference type="PROSITE" id="PS51272">
    <property type="entry name" value="SLH"/>
    <property type="match status" value="3"/>
</dbReference>
<dbReference type="Pfam" id="PF02225">
    <property type="entry name" value="PA"/>
    <property type="match status" value="1"/>
</dbReference>
<dbReference type="InterPro" id="IPR036852">
    <property type="entry name" value="Peptidase_S8/S53_dom_sf"/>
</dbReference>
<dbReference type="Pfam" id="PF05922">
    <property type="entry name" value="Inhibitor_I9"/>
    <property type="match status" value="1"/>
</dbReference>
<dbReference type="PRINTS" id="PR00723">
    <property type="entry name" value="SUBTILISIN"/>
</dbReference>
<dbReference type="Pfam" id="PF00082">
    <property type="entry name" value="Peptidase_S8"/>
    <property type="match status" value="1"/>
</dbReference>
<dbReference type="Proteomes" id="UP001177943">
    <property type="component" value="Chromosome"/>
</dbReference>
<dbReference type="PROSITE" id="PS51892">
    <property type="entry name" value="SUBTILASE"/>
    <property type="match status" value="1"/>
</dbReference>
<feature type="compositionally biased region" description="Gly residues" evidence="11">
    <location>
        <begin position="954"/>
        <end position="972"/>
    </location>
</feature>
<feature type="domain" description="SLH" evidence="13">
    <location>
        <begin position="1216"/>
        <end position="1274"/>
    </location>
</feature>
<feature type="active site" description="Charge relay system" evidence="8 9">
    <location>
        <position position="203"/>
    </location>
</feature>
<dbReference type="InterPro" id="IPR001119">
    <property type="entry name" value="SLH_dom"/>
</dbReference>
<dbReference type="KEGG" id="pwn:QNH46_06625"/>
<accession>A0AA95KUS4</accession>
<sequence>MKKSLWIRKSFAVILAFALLIGALPGGSSAAAANSLPQHISDLLTSAESAETFISPQIDTSSHNKVRVIVQLEGQPAAVGKYAARMGIRSLAAEATESAVHYEQQDFLNEVKDQGIDLQVNYQYNTVLNGFEVTIPANEIPSLAEIPGVKSIQENSTWYALPIPSATAADAINYDDTPLKQIGADAAWAKGLTGKGLKVGVVDTGVDYTHPDLKDAYKGGYDSFYNDNDPYEEIPLTPAEDPYGTGYGGTAHGTHVAGILVGRAANTSANITQKGVAYEADLYAYKVLGRDLTDPETASGTSAQVIDGIERAVKDGMDVINLSLGSDAEKNVNSPDAIAINNAVLSGIIVVSANGNAGPGQYSMGSPATSQLGIAVGAVTSDSKIYSVHLDAALVDHTGTDASGNPVSATVATYSLSAPRAIGWESGKENLAQILGDVPHEVVYVGLGSLSDYANKDVAGKVVLASRGKLTFTEKVIYAGISGAKAIVIFNGVNDGDDADLDPPNADRDDYIDTTLGDNPLFIPTFDMKGAEGRKLVKAMMENPDLALQFTFGTDYQPLISKGDTLASFSSWGPNADANLSIKPDVMAPGVNILSTYPAYGKSDPNASYDQAYLRNNGTSMSTPYVSGLALLLKQQHPDWTPFDIRAALANTADVIRDENNDLYDVYQQGAGRVNASKATSTPALLQALEPITILDTNYSPKNVINYNSSASFGIIAPGGVAAKNLQLKNTADYDVAYEASIAWHNAGSGVDVTLDKTTITAAAKSASVIRLDLTVADDAKEGFYQGQVNLVSAGKPDLHLPFTIYVGSKLPDNGFGIQEVKLTHSVVYPRRSSQQTADLTFRLTAADTNYYVVDVVSLEDETLGYFTSDMMDDPNQRFAPGVYTIPDIGSKYYLYDEQGNATLTPAQLSTGTYKIYVVAAQLTPSGELAKKGDEPILYQGITSFRVDLSSSNTGGGGGSGTGGGGGGGASGAPGATPGVNPAPAANVPDIPAPQAADISAAASAVIEQGLKQVVIAPVNGDANRSTAALIRDDELNSVLESVGNEAAAVIIPVPGNDKHRSEVRLNAEQIQLLSQKLNAKSTVVVSFEGSAMAIPVSLMKGAPAGAALEIIIAQADSDKSKFAAKAAGAAVIGSPAAFEANWISGSAKKPVEVPSSTFIKRSFTIPGKIGANQAGVLYESNGKIRPVASVVKEQADGSTLVTVSRPGFSVYAAAGRSVEFKDIASSWAASDITALANKFIIEGTSANTFSPKNNLTRAEFTSLLVRSLGLQASGSVTFSDVPAAAWYADDVAAAFEAGLIRGTGDGKFSPNAHVTRQELSAILARALQLTGTELKTANPSLKAYKDEASIAGYAVESVKSLSAAGIISGDLGDSGQSFRPTAPTTRETAASALRQFLQQAGLVE</sequence>
<evidence type="ECO:0000256" key="7">
    <source>
        <dbReference type="ARBA" id="ARBA00022825"/>
    </source>
</evidence>
<evidence type="ECO:0000313" key="14">
    <source>
        <dbReference type="EMBL" id="WHX50333.1"/>
    </source>
</evidence>
<dbReference type="SUPFAM" id="SSF52025">
    <property type="entry name" value="PA domain"/>
    <property type="match status" value="1"/>
</dbReference>
<evidence type="ECO:0000256" key="4">
    <source>
        <dbReference type="ARBA" id="ARBA00022670"/>
    </source>
</evidence>
<evidence type="ECO:0000313" key="15">
    <source>
        <dbReference type="Proteomes" id="UP001177943"/>
    </source>
</evidence>
<dbReference type="InterPro" id="IPR015500">
    <property type="entry name" value="Peptidase_S8_subtilisin-rel"/>
</dbReference>
<dbReference type="InterPro" id="IPR003137">
    <property type="entry name" value="PA_domain"/>
</dbReference>
<dbReference type="InterPro" id="IPR010259">
    <property type="entry name" value="S8pro/Inhibitor_I9"/>
</dbReference>
<feature type="domain" description="SLH" evidence="13">
    <location>
        <begin position="1342"/>
        <end position="1405"/>
    </location>
</feature>
<dbReference type="CDD" id="cd07474">
    <property type="entry name" value="Peptidases_S8_subtilisin_Vpr-like"/>
    <property type="match status" value="1"/>
</dbReference>
<evidence type="ECO:0000256" key="3">
    <source>
        <dbReference type="ARBA" id="ARBA00022525"/>
    </source>
</evidence>
<evidence type="ECO:0000256" key="8">
    <source>
        <dbReference type="PIRSR" id="PIRSR615500-1"/>
    </source>
</evidence>